<organism evidence="11 12">
    <name type="scientific">Brevibacterium linens ATCC 9172</name>
    <dbReference type="NCBI Taxonomy" id="1255617"/>
    <lineage>
        <taxon>Bacteria</taxon>
        <taxon>Bacillati</taxon>
        <taxon>Actinomycetota</taxon>
        <taxon>Actinomycetes</taxon>
        <taxon>Micrococcales</taxon>
        <taxon>Brevibacteriaceae</taxon>
        <taxon>Brevibacterium</taxon>
    </lineage>
</organism>
<dbReference type="EC" id="3.1.3.5" evidence="11"/>
<evidence type="ECO:0000256" key="2">
    <source>
        <dbReference type="ARBA" id="ARBA00022525"/>
    </source>
</evidence>
<feature type="compositionally biased region" description="Acidic residues" evidence="5">
    <location>
        <begin position="68"/>
        <end position="77"/>
    </location>
</feature>
<proteinExistence type="predicted"/>
<dbReference type="InterPro" id="IPR036907">
    <property type="entry name" value="5'-Nucleotdase_C_sf"/>
</dbReference>
<evidence type="ECO:0000313" key="11">
    <source>
        <dbReference type="EMBL" id="SMX74533.1"/>
    </source>
</evidence>
<dbReference type="InterPro" id="IPR004843">
    <property type="entry name" value="Calcineurin-like_PHP"/>
</dbReference>
<dbReference type="GO" id="GO:0008768">
    <property type="term" value="F:UDP-sugar diphosphatase activity"/>
    <property type="evidence" value="ECO:0007669"/>
    <property type="project" value="TreeGrafter"/>
</dbReference>
<dbReference type="InterPro" id="IPR008334">
    <property type="entry name" value="5'-Nucleotdase_C"/>
</dbReference>
<reference evidence="11 12" key="1">
    <citation type="submission" date="2017-03" db="EMBL/GenBank/DDBJ databases">
        <authorList>
            <person name="Afonso C.L."/>
            <person name="Miller P.J."/>
            <person name="Scott M.A."/>
            <person name="Spackman E."/>
            <person name="Goraichik I."/>
            <person name="Dimitrov K.M."/>
            <person name="Suarez D.L."/>
            <person name="Swayne D.E."/>
        </authorList>
    </citation>
    <scope>NUCLEOTIDE SEQUENCE [LARGE SCALE GENOMIC DNA]</scope>
    <source>
        <strain evidence="11 12">ATCC 9172</strain>
    </source>
</reference>
<dbReference type="SUPFAM" id="SSF56300">
    <property type="entry name" value="Metallo-dependent phosphatases"/>
    <property type="match status" value="1"/>
</dbReference>
<evidence type="ECO:0000256" key="5">
    <source>
        <dbReference type="SAM" id="MobiDB-lite"/>
    </source>
</evidence>
<feature type="domain" description="5'-Nucleotidase C-terminal" evidence="10">
    <location>
        <begin position="410"/>
        <end position="569"/>
    </location>
</feature>
<dbReference type="NCBIfam" id="TIGR01167">
    <property type="entry name" value="LPXTG_anchor"/>
    <property type="match status" value="1"/>
</dbReference>
<feature type="compositionally biased region" description="Low complexity" evidence="5">
    <location>
        <begin position="45"/>
        <end position="65"/>
    </location>
</feature>
<keyword evidence="6" id="KW-0812">Transmembrane</keyword>
<evidence type="ECO:0000313" key="12">
    <source>
        <dbReference type="Proteomes" id="UP000234641"/>
    </source>
</evidence>
<keyword evidence="6" id="KW-0472">Membrane</keyword>
<feature type="chain" id="PRO_5013930720" evidence="7">
    <location>
        <begin position="29"/>
        <end position="888"/>
    </location>
</feature>
<dbReference type="Pfam" id="PF02872">
    <property type="entry name" value="5_nucleotid_C"/>
    <property type="match status" value="1"/>
</dbReference>
<keyword evidence="1" id="KW-0134">Cell wall</keyword>
<evidence type="ECO:0000256" key="3">
    <source>
        <dbReference type="ARBA" id="ARBA00022729"/>
    </source>
</evidence>
<dbReference type="PANTHER" id="PTHR11575:SF24">
    <property type="entry name" value="5'-NUCLEOTIDASE"/>
    <property type="match status" value="1"/>
</dbReference>
<evidence type="ECO:0000256" key="7">
    <source>
        <dbReference type="SAM" id="SignalP"/>
    </source>
</evidence>
<dbReference type="GO" id="GO:0030288">
    <property type="term" value="C:outer membrane-bounded periplasmic space"/>
    <property type="evidence" value="ECO:0007669"/>
    <property type="project" value="TreeGrafter"/>
</dbReference>
<dbReference type="PANTHER" id="PTHR11575">
    <property type="entry name" value="5'-NUCLEOTIDASE-RELATED"/>
    <property type="match status" value="1"/>
</dbReference>
<name>A0A2H1IH80_BRELN</name>
<accession>A0A2H1IH80</accession>
<feature type="signal peptide" evidence="7">
    <location>
        <begin position="1"/>
        <end position="28"/>
    </location>
</feature>
<feature type="region of interest" description="Disordered" evidence="5">
    <location>
        <begin position="700"/>
        <end position="854"/>
    </location>
</feature>
<evidence type="ECO:0000259" key="9">
    <source>
        <dbReference type="Pfam" id="PF00746"/>
    </source>
</evidence>
<dbReference type="InterPro" id="IPR006179">
    <property type="entry name" value="5_nucleotidase/apyrase"/>
</dbReference>
<dbReference type="AlphaFoldDB" id="A0A2H1IH80"/>
<feature type="domain" description="Calcineurin-like phosphoesterase" evidence="8">
    <location>
        <begin position="94"/>
        <end position="318"/>
    </location>
</feature>
<dbReference type="Gene3D" id="3.60.21.10">
    <property type="match status" value="1"/>
</dbReference>
<dbReference type="Gene3D" id="3.90.780.10">
    <property type="entry name" value="5'-Nucleotidase, C-terminal domain"/>
    <property type="match status" value="1"/>
</dbReference>
<dbReference type="GO" id="GO:0009166">
    <property type="term" value="P:nucleotide catabolic process"/>
    <property type="evidence" value="ECO:0007669"/>
    <property type="project" value="InterPro"/>
</dbReference>
<dbReference type="Pfam" id="PF00149">
    <property type="entry name" value="Metallophos"/>
    <property type="match status" value="1"/>
</dbReference>
<feature type="transmembrane region" description="Helical" evidence="6">
    <location>
        <begin position="861"/>
        <end position="879"/>
    </location>
</feature>
<evidence type="ECO:0000256" key="6">
    <source>
        <dbReference type="SAM" id="Phobius"/>
    </source>
</evidence>
<gene>
    <name evidence="11" type="ORF">BLIN9172_01073</name>
</gene>
<dbReference type="RefSeq" id="WP_101554125.1">
    <property type="nucleotide sequence ID" value="NZ_FXYY01000004.1"/>
</dbReference>
<dbReference type="GO" id="GO:0008253">
    <property type="term" value="F:5'-nucleotidase activity"/>
    <property type="evidence" value="ECO:0007669"/>
    <property type="project" value="UniProtKB-EC"/>
</dbReference>
<dbReference type="SUPFAM" id="SSF55816">
    <property type="entry name" value="5'-nucleotidase (syn. UDP-sugar hydrolase), C-terminal domain"/>
    <property type="match status" value="1"/>
</dbReference>
<sequence>MSKLVTKVLGAGAAVSMLTLPGLAPAVAAPSLGDGNSAAGSVTTPSESAPADPEQSSSESSTGKSETAEDAAGDEQDSGSAAQSAPEGTAVQLLNITDFHGRISEAGTQVASVVEDERAQFGTGGDNAGTALLSTGDNIGASTYTSSSQNDTPTLEVLGAMGLDASAVGNHEFDKGLDDLTGRVSDEADFPYSAANVYDKGTQNVVDGLDEYSIVDVAGVEIAVIGVVTKDTTSLVSPDGIADLDFGDPTDAVNRVADDLENLPDDEKPDMTVVEAHLGASSAESLEDAEASNAEFKKLVTEADASVDAMFTGHTHMPYAFEAPVPGESDRTRPVIEAGSYGEYVGQVTMRADGNGDWQAGGINLIETEDKSFDSEVVDKVAAIVDDAEDKAKELGSEVTGSISEDITRAKTDGEEDRGAESTLGNLVADALKEGVEETQLEEADFGITNPGGLRTDLLCDDIYNTEDECEVTVAELNSVLPFANDHGVVTMKGADVIGLFEEQWQPDDASRPFLHLGISDDLDVVYDTDADKGEHVKSVKVDGKDLDPDKDYRVATLSFLATGGDNFFSFAKGDFEQSGLTDFEVWENYFNKHQAEGEDVTPDKNERQADAAKDVIDSGDLIAELTGPTSIKPGESAEFALKTNAKSEVAGPIDVTVDLPEGYTAEVAQQSGAQSASAKAAKSASSEVSAEAAATTITLDSIPAGESETPVTVTAPDDASGEVTVTVSVQANAEGPWWDDNPLPLAHEFEATAAVGDDADASAGDDGSADGGNADGGAADGGDSAAGGNADGGDSAAGGNADGGDSAADGSDNGSSNAGSGADGANASADGGAADGSGADANGSKDGGDLPRTGFETVNIVAAALALIVAGTTAVTIVRRRKLSLQS</sequence>
<feature type="domain" description="Gram-positive cocci surface proteins LPxTG" evidence="9">
    <location>
        <begin position="848"/>
        <end position="883"/>
    </location>
</feature>
<dbReference type="InterPro" id="IPR019931">
    <property type="entry name" value="LPXTG_anchor"/>
</dbReference>
<dbReference type="InterPro" id="IPR029052">
    <property type="entry name" value="Metallo-depent_PP-like"/>
</dbReference>
<evidence type="ECO:0000259" key="8">
    <source>
        <dbReference type="Pfam" id="PF00149"/>
    </source>
</evidence>
<dbReference type="PRINTS" id="PR01607">
    <property type="entry name" value="APYRASEFAMLY"/>
</dbReference>
<feature type="compositionally biased region" description="Low complexity" evidence="5">
    <location>
        <begin position="782"/>
        <end position="845"/>
    </location>
</feature>
<keyword evidence="6" id="KW-1133">Transmembrane helix</keyword>
<keyword evidence="11" id="KW-0378">Hydrolase</keyword>
<keyword evidence="3 7" id="KW-0732">Signal</keyword>
<protein>
    <submittedName>
        <fullName evidence="11">5'-nucleotidase</fullName>
        <ecNumber evidence="11">3.1.3.5</ecNumber>
    </submittedName>
</protein>
<feature type="compositionally biased region" description="Gly residues" evidence="5">
    <location>
        <begin position="770"/>
        <end position="781"/>
    </location>
</feature>
<keyword evidence="4" id="KW-0572">Peptidoglycan-anchor</keyword>
<dbReference type="EMBL" id="FXYY01000004">
    <property type="protein sequence ID" value="SMX74533.1"/>
    <property type="molecule type" value="Genomic_DNA"/>
</dbReference>
<feature type="region of interest" description="Disordered" evidence="5">
    <location>
        <begin position="26"/>
        <end position="87"/>
    </location>
</feature>
<dbReference type="Proteomes" id="UP000234641">
    <property type="component" value="Unassembled WGS sequence"/>
</dbReference>
<dbReference type="Pfam" id="PF00746">
    <property type="entry name" value="Gram_pos_anchor"/>
    <property type="match status" value="1"/>
</dbReference>
<evidence type="ECO:0000256" key="4">
    <source>
        <dbReference type="ARBA" id="ARBA00023088"/>
    </source>
</evidence>
<evidence type="ECO:0000259" key="10">
    <source>
        <dbReference type="Pfam" id="PF02872"/>
    </source>
</evidence>
<keyword evidence="2" id="KW-0964">Secreted</keyword>
<evidence type="ECO:0000256" key="1">
    <source>
        <dbReference type="ARBA" id="ARBA00022512"/>
    </source>
</evidence>